<feature type="signal peptide" evidence="1">
    <location>
        <begin position="1"/>
        <end position="19"/>
    </location>
</feature>
<dbReference type="PROSITE" id="PS51257">
    <property type="entry name" value="PROKAR_LIPOPROTEIN"/>
    <property type="match status" value="1"/>
</dbReference>
<proteinExistence type="predicted"/>
<evidence type="ECO:0000313" key="2">
    <source>
        <dbReference type="EMBL" id="GAA3533371.1"/>
    </source>
</evidence>
<accession>A0ABP6VG35</accession>
<dbReference type="RefSeq" id="WP_345559246.1">
    <property type="nucleotide sequence ID" value="NZ_BAABDQ010000002.1"/>
</dbReference>
<evidence type="ECO:0008006" key="4">
    <source>
        <dbReference type="Google" id="ProtNLM"/>
    </source>
</evidence>
<name>A0ABP6VG35_9ACTN</name>
<keyword evidence="1" id="KW-0732">Signal</keyword>
<keyword evidence="3" id="KW-1185">Reference proteome</keyword>
<organism evidence="2 3">
    <name type="scientific">Nonomuraea rosea</name>
    <dbReference type="NCBI Taxonomy" id="638574"/>
    <lineage>
        <taxon>Bacteria</taxon>
        <taxon>Bacillati</taxon>
        <taxon>Actinomycetota</taxon>
        <taxon>Actinomycetes</taxon>
        <taxon>Streptosporangiales</taxon>
        <taxon>Streptosporangiaceae</taxon>
        <taxon>Nonomuraea</taxon>
    </lineage>
</organism>
<comment type="caution">
    <text evidence="2">The sequence shown here is derived from an EMBL/GenBank/DDBJ whole genome shotgun (WGS) entry which is preliminary data.</text>
</comment>
<gene>
    <name evidence="2" type="ORF">GCM10022419_010760</name>
</gene>
<reference evidence="3" key="1">
    <citation type="journal article" date="2019" name="Int. J. Syst. Evol. Microbiol.">
        <title>The Global Catalogue of Microorganisms (GCM) 10K type strain sequencing project: providing services to taxonomists for standard genome sequencing and annotation.</title>
        <authorList>
            <consortium name="The Broad Institute Genomics Platform"/>
            <consortium name="The Broad Institute Genome Sequencing Center for Infectious Disease"/>
            <person name="Wu L."/>
            <person name="Ma J."/>
        </authorList>
    </citation>
    <scope>NUCLEOTIDE SEQUENCE [LARGE SCALE GENOMIC DNA]</scope>
    <source>
        <strain evidence="3">JCM 17326</strain>
    </source>
</reference>
<evidence type="ECO:0000256" key="1">
    <source>
        <dbReference type="SAM" id="SignalP"/>
    </source>
</evidence>
<feature type="chain" id="PRO_5045747579" description="Lipoprotein" evidence="1">
    <location>
        <begin position="20"/>
        <end position="169"/>
    </location>
</feature>
<protein>
    <recommendedName>
        <fullName evidence="4">Lipoprotein</fullName>
    </recommendedName>
</protein>
<dbReference type="Proteomes" id="UP001500630">
    <property type="component" value="Unassembled WGS sequence"/>
</dbReference>
<sequence length="169" mass="18207">MGHAVRRWAAILGTQAVLAACVPTTPASGGQTGLTLNAEGRLTMAVAWCDQAPDGVIVYRRSGGELLDQAELKGPALSGKIAFVDLEELPEGWSLTEGDLNLRAEESYEIAAFKSGRQLVYFSVNLKEGHKSRLDRDHIVVQRHDTTEEGGHDVELSEAAFMAQAVKSC</sequence>
<evidence type="ECO:0000313" key="3">
    <source>
        <dbReference type="Proteomes" id="UP001500630"/>
    </source>
</evidence>
<dbReference type="EMBL" id="BAABDQ010000002">
    <property type="protein sequence ID" value="GAA3533371.1"/>
    <property type="molecule type" value="Genomic_DNA"/>
</dbReference>